<evidence type="ECO:0000256" key="4">
    <source>
        <dbReference type="ARBA" id="ARBA00023163"/>
    </source>
</evidence>
<dbReference type="PANTHER" id="PTHR14440">
    <property type="entry name" value="DNA-DIRECTED RNA POLYMERASE I SUBUNIT RPA49"/>
    <property type="match status" value="1"/>
</dbReference>
<evidence type="ECO:0000313" key="6">
    <source>
        <dbReference type="EnsemblProtists" id="PYU1_T003707"/>
    </source>
</evidence>
<dbReference type="EnsemblProtists" id="PYU1_T003707">
    <property type="protein sequence ID" value="PYU1_T003707"/>
    <property type="gene ID" value="PYU1_G003697"/>
</dbReference>
<comment type="similarity">
    <text evidence="2">Belongs to the eukaryotic RPA49/POLR1E RNA polymerase subunit family.</text>
</comment>
<reference evidence="7" key="1">
    <citation type="journal article" date="2010" name="Genome Biol.">
        <title>Genome sequence of the necrotrophic plant pathogen Pythium ultimum reveals original pathogenicity mechanisms and effector repertoire.</title>
        <authorList>
            <person name="Levesque C.A."/>
            <person name="Brouwer H."/>
            <person name="Cano L."/>
            <person name="Hamilton J.P."/>
            <person name="Holt C."/>
            <person name="Huitema E."/>
            <person name="Raffaele S."/>
            <person name="Robideau G.P."/>
            <person name="Thines M."/>
            <person name="Win J."/>
            <person name="Zerillo M.M."/>
            <person name="Beakes G.W."/>
            <person name="Boore J.L."/>
            <person name="Busam D."/>
            <person name="Dumas B."/>
            <person name="Ferriera S."/>
            <person name="Fuerstenberg S.I."/>
            <person name="Gachon C.M."/>
            <person name="Gaulin E."/>
            <person name="Govers F."/>
            <person name="Grenville-Briggs L."/>
            <person name="Horner N."/>
            <person name="Hostetler J."/>
            <person name="Jiang R.H."/>
            <person name="Johnson J."/>
            <person name="Krajaejun T."/>
            <person name="Lin H."/>
            <person name="Meijer H.J."/>
            <person name="Moore B."/>
            <person name="Morris P."/>
            <person name="Phuntmart V."/>
            <person name="Puiu D."/>
            <person name="Shetty J."/>
            <person name="Stajich J.E."/>
            <person name="Tripathy S."/>
            <person name="Wawra S."/>
            <person name="van West P."/>
            <person name="Whitty B.R."/>
            <person name="Coutinho P.M."/>
            <person name="Henrissat B."/>
            <person name="Martin F."/>
            <person name="Thomas P.D."/>
            <person name="Tyler B.M."/>
            <person name="De Vries R.P."/>
            <person name="Kamoun S."/>
            <person name="Yandell M."/>
            <person name="Tisserat N."/>
            <person name="Buell C.R."/>
        </authorList>
    </citation>
    <scope>NUCLEOTIDE SEQUENCE</scope>
    <source>
        <strain evidence="7">DAOM:BR144</strain>
    </source>
</reference>
<keyword evidence="7" id="KW-1185">Reference proteome</keyword>
<reference evidence="7" key="2">
    <citation type="submission" date="2010-04" db="EMBL/GenBank/DDBJ databases">
        <authorList>
            <person name="Buell R."/>
            <person name="Hamilton J."/>
            <person name="Hostetler J."/>
        </authorList>
    </citation>
    <scope>NUCLEOTIDE SEQUENCE [LARGE SCALE GENOMIC DNA]</scope>
    <source>
        <strain evidence="7">DAOM:BR144</strain>
    </source>
</reference>
<dbReference type="GO" id="GO:0005730">
    <property type="term" value="C:nucleolus"/>
    <property type="evidence" value="ECO:0007669"/>
    <property type="project" value="UniProtKB-SubCell"/>
</dbReference>
<dbReference type="GO" id="GO:0000428">
    <property type="term" value="C:DNA-directed RNA polymerase complex"/>
    <property type="evidence" value="ECO:0007669"/>
    <property type="project" value="UniProtKB-KW"/>
</dbReference>
<organism evidence="6 7">
    <name type="scientific">Globisporangium ultimum (strain ATCC 200006 / CBS 805.95 / DAOM BR144)</name>
    <name type="common">Pythium ultimum</name>
    <dbReference type="NCBI Taxonomy" id="431595"/>
    <lineage>
        <taxon>Eukaryota</taxon>
        <taxon>Sar</taxon>
        <taxon>Stramenopiles</taxon>
        <taxon>Oomycota</taxon>
        <taxon>Peronosporomycetes</taxon>
        <taxon>Pythiales</taxon>
        <taxon>Pythiaceae</taxon>
        <taxon>Globisporangium</taxon>
    </lineage>
</organism>
<dbReference type="OMA" id="DVYPFDE"/>
<keyword evidence="5" id="KW-0539">Nucleus</keyword>
<evidence type="ECO:0000313" key="7">
    <source>
        <dbReference type="Proteomes" id="UP000019132"/>
    </source>
</evidence>
<evidence type="ECO:0000256" key="1">
    <source>
        <dbReference type="ARBA" id="ARBA00004604"/>
    </source>
</evidence>
<dbReference type="Proteomes" id="UP000019132">
    <property type="component" value="Unassembled WGS sequence"/>
</dbReference>
<dbReference type="EMBL" id="GL376638">
    <property type="status" value="NOT_ANNOTATED_CDS"/>
    <property type="molecule type" value="Genomic_DNA"/>
</dbReference>
<reference evidence="6" key="3">
    <citation type="submission" date="2015-02" db="UniProtKB">
        <authorList>
            <consortium name="EnsemblProtists"/>
        </authorList>
    </citation>
    <scope>IDENTIFICATION</scope>
    <source>
        <strain evidence="6">DAOM BR144</strain>
    </source>
</reference>
<sequence length="430" mass="47919">MSSKRVEVSLQYEPAFDSAAPLVATFRNGPPPPAKRSNLSFEVFENPAKKQRLVVASTEKIAYQGANFGYLSAANDCASYAVGIYDKTTKEVRLCNVNQIYVMQQSVKGASENVDENKGESKSFMEQRRDLVEVFGSKKSKRMQKSREENIVNIQNISGAVSVADTLQKKIDKAQKKLDEERARDGKYSVENAALVSTRNAILPPIDVDAATPDRVYNLRKFLDTHVMESLQFKATELIEALQTTSVGDYTSTNNIGALATRLLLSLPTPYDTTKVAYIVYISYLLQFYNQHFPVRKSATMLSEEKDIPLVVVRHLLKLFTESAQSDNGYMTYLQPKTLKDKLILYMIVVAISVNNFSLDLTEIMADLKKSAATLTTYCRQLGCTVDKAKAENAVYGASSLASKNKQVFRAVLALPLQFPQPKRAVGPRR</sequence>
<protein>
    <recommendedName>
        <fullName evidence="8">DNA-directed RNA polymerase I subunit RPA49</fullName>
    </recommendedName>
</protein>
<keyword evidence="4" id="KW-0804">Transcription</keyword>
<dbReference type="AlphaFoldDB" id="K3WFG6"/>
<dbReference type="GO" id="GO:0006351">
    <property type="term" value="P:DNA-templated transcription"/>
    <property type="evidence" value="ECO:0007669"/>
    <property type="project" value="InterPro"/>
</dbReference>
<evidence type="ECO:0008006" key="8">
    <source>
        <dbReference type="Google" id="ProtNLM"/>
    </source>
</evidence>
<dbReference type="VEuPathDB" id="FungiDB:PYU1_G003697"/>
<proteinExistence type="inferred from homology"/>
<dbReference type="HOGENOM" id="CLU_052442_0_0_1"/>
<dbReference type="InterPro" id="IPR009668">
    <property type="entry name" value="RNA_pol-assoc_fac_A49-like"/>
</dbReference>
<evidence type="ECO:0000256" key="3">
    <source>
        <dbReference type="ARBA" id="ARBA00022478"/>
    </source>
</evidence>
<dbReference type="STRING" id="431595.K3WFG6"/>
<comment type="subcellular location">
    <subcellularLocation>
        <location evidence="1">Nucleus</location>
        <location evidence="1">Nucleolus</location>
    </subcellularLocation>
</comment>
<dbReference type="GO" id="GO:0003677">
    <property type="term" value="F:DNA binding"/>
    <property type="evidence" value="ECO:0007669"/>
    <property type="project" value="InterPro"/>
</dbReference>
<name>K3WFG6_GLOUD</name>
<evidence type="ECO:0000256" key="2">
    <source>
        <dbReference type="ARBA" id="ARBA00009430"/>
    </source>
</evidence>
<evidence type="ECO:0000256" key="5">
    <source>
        <dbReference type="ARBA" id="ARBA00023242"/>
    </source>
</evidence>
<dbReference type="eggNOG" id="KOG4183">
    <property type="taxonomic scope" value="Eukaryota"/>
</dbReference>
<dbReference type="Pfam" id="PF06870">
    <property type="entry name" value="RNA_pol_I_A49"/>
    <property type="match status" value="1"/>
</dbReference>
<accession>K3WFG6</accession>
<keyword evidence="3" id="KW-0240">DNA-directed RNA polymerase</keyword>
<dbReference type="InParanoid" id="K3WFG6"/>